<evidence type="ECO:0000313" key="3">
    <source>
        <dbReference type="EMBL" id="SVA66398.1"/>
    </source>
</evidence>
<evidence type="ECO:0000256" key="1">
    <source>
        <dbReference type="ARBA" id="ARBA00022729"/>
    </source>
</evidence>
<sequence length="388" mass="42699">MIRTFIIASISAAIAIGPAIADNQLRIGFLSTLSGGTGIFGKHQKHGFDLAVEHLGGKVGGLETKIIYGDDQRKPDVGLQVVTRMIKKDKVHFIAGVVWSNVLMAIQKSVTRAEVFLVSTNAGASPMAGKLCNPYFFSTSWQNDQAPEAMGKLLQEEGVKDVFMIAPNYQAGKDVLIGFQRLYKGNIKGRTLTKLGATDYQPEISKIRAAKPGAVFAFLPGPMGIAFMKQWAAAGVKGSIPLYTSYVVDYLTLPALGEAAMGTYHTNYWRPDSDVPENKKFVAAYKKKYGYMPSHFSAQAYDAPFLFDSAIRAAGGDLSNKNRIRRELLKANFKSIRGNFRYNTNHFPIQSFYKRQVVRGSDGKPKIVSHGAVLTDHKDAYYSQCNMK</sequence>
<accession>A0A381XNX2</accession>
<dbReference type="Pfam" id="PF13458">
    <property type="entry name" value="Peripla_BP_6"/>
    <property type="match status" value="1"/>
</dbReference>
<dbReference type="EMBL" id="UINC01015838">
    <property type="protein sequence ID" value="SVA66398.1"/>
    <property type="molecule type" value="Genomic_DNA"/>
</dbReference>
<proteinExistence type="predicted"/>
<dbReference type="AlphaFoldDB" id="A0A381XNX2"/>
<evidence type="ECO:0000259" key="2">
    <source>
        <dbReference type="Pfam" id="PF13458"/>
    </source>
</evidence>
<dbReference type="PANTHER" id="PTHR30483">
    <property type="entry name" value="LEUCINE-SPECIFIC-BINDING PROTEIN"/>
    <property type="match status" value="1"/>
</dbReference>
<feature type="domain" description="Leucine-binding protein" evidence="2">
    <location>
        <begin position="25"/>
        <end position="358"/>
    </location>
</feature>
<dbReference type="SUPFAM" id="SSF53822">
    <property type="entry name" value="Periplasmic binding protein-like I"/>
    <property type="match status" value="1"/>
</dbReference>
<dbReference type="InterPro" id="IPR028082">
    <property type="entry name" value="Peripla_BP_I"/>
</dbReference>
<protein>
    <recommendedName>
        <fullName evidence="2">Leucine-binding protein domain-containing protein</fullName>
    </recommendedName>
</protein>
<gene>
    <name evidence="3" type="ORF">METZ01_LOCUS119252</name>
</gene>
<dbReference type="PANTHER" id="PTHR30483:SF6">
    <property type="entry name" value="PERIPLASMIC BINDING PROTEIN OF ABC TRANSPORTER FOR NATURAL AMINO ACIDS"/>
    <property type="match status" value="1"/>
</dbReference>
<dbReference type="CDD" id="cd06359">
    <property type="entry name" value="PBP1_Nba-like"/>
    <property type="match status" value="1"/>
</dbReference>
<dbReference type="Gene3D" id="3.40.50.2300">
    <property type="match status" value="2"/>
</dbReference>
<name>A0A381XNX2_9ZZZZ</name>
<dbReference type="InterPro" id="IPR051010">
    <property type="entry name" value="BCAA_transport"/>
</dbReference>
<organism evidence="3">
    <name type="scientific">marine metagenome</name>
    <dbReference type="NCBI Taxonomy" id="408172"/>
    <lineage>
        <taxon>unclassified sequences</taxon>
        <taxon>metagenomes</taxon>
        <taxon>ecological metagenomes</taxon>
    </lineage>
</organism>
<dbReference type="InterPro" id="IPR028081">
    <property type="entry name" value="Leu-bd"/>
</dbReference>
<keyword evidence="1" id="KW-0732">Signal</keyword>
<reference evidence="3" key="1">
    <citation type="submission" date="2018-05" db="EMBL/GenBank/DDBJ databases">
        <authorList>
            <person name="Lanie J.A."/>
            <person name="Ng W.-L."/>
            <person name="Kazmierczak K.M."/>
            <person name="Andrzejewski T.M."/>
            <person name="Davidsen T.M."/>
            <person name="Wayne K.J."/>
            <person name="Tettelin H."/>
            <person name="Glass J.I."/>
            <person name="Rusch D."/>
            <person name="Podicherti R."/>
            <person name="Tsui H.-C.T."/>
            <person name="Winkler M.E."/>
        </authorList>
    </citation>
    <scope>NUCLEOTIDE SEQUENCE</scope>
</reference>